<feature type="transmembrane region" description="Helical" evidence="1">
    <location>
        <begin position="20"/>
        <end position="39"/>
    </location>
</feature>
<keyword evidence="1" id="KW-0812">Transmembrane</keyword>
<evidence type="ECO:0000313" key="2">
    <source>
        <dbReference type="EMBL" id="SEN80341.1"/>
    </source>
</evidence>
<dbReference type="OrthoDB" id="7836441at2"/>
<proteinExistence type="predicted"/>
<gene>
    <name evidence="2" type="ORF">SAMN04489859_101754</name>
</gene>
<keyword evidence="1" id="KW-0472">Membrane</keyword>
<accession>A0A1H8JID1</accession>
<dbReference type="STRING" id="34002.SAMN04489859_101754"/>
<organism evidence="2 3">
    <name type="scientific">Paracoccus alcaliphilus</name>
    <dbReference type="NCBI Taxonomy" id="34002"/>
    <lineage>
        <taxon>Bacteria</taxon>
        <taxon>Pseudomonadati</taxon>
        <taxon>Pseudomonadota</taxon>
        <taxon>Alphaproteobacteria</taxon>
        <taxon>Rhodobacterales</taxon>
        <taxon>Paracoccaceae</taxon>
        <taxon>Paracoccus</taxon>
    </lineage>
</organism>
<dbReference type="AlphaFoldDB" id="A0A1H8JID1"/>
<protein>
    <submittedName>
        <fullName evidence="2">Uncharacterized protein</fullName>
    </submittedName>
</protein>
<keyword evidence="1" id="KW-1133">Transmembrane helix</keyword>
<dbReference type="Proteomes" id="UP000199054">
    <property type="component" value="Unassembled WGS sequence"/>
</dbReference>
<sequence>MLRLGADVMTPLDPYVSPQAQQAIIAGLFVAIGWWVVAFQNRKRAADLRAERVRDVQRALFAEIRAYLAVLRRDDVAAYGAGIVERILTEPGFFPFIPTERNDAIFRAIVGEIHVLPRDTVDPVVLYYSQLNAISAMIEDLRGLDVASIGPKRAAGMYRDYISMKVEAIEMGDNALEAIRANIDGRADPDAVSNPASGRSGR</sequence>
<reference evidence="2 3" key="1">
    <citation type="submission" date="2016-10" db="EMBL/GenBank/DDBJ databases">
        <authorList>
            <person name="de Groot N.N."/>
        </authorList>
    </citation>
    <scope>NUCLEOTIDE SEQUENCE [LARGE SCALE GENOMIC DNA]</scope>
    <source>
        <strain evidence="2 3">DSM 8512</strain>
    </source>
</reference>
<dbReference type="RefSeq" id="WP_090612968.1">
    <property type="nucleotide sequence ID" value="NZ_CP067124.1"/>
</dbReference>
<dbReference type="EMBL" id="FODE01000017">
    <property type="protein sequence ID" value="SEN80341.1"/>
    <property type="molecule type" value="Genomic_DNA"/>
</dbReference>
<evidence type="ECO:0000313" key="3">
    <source>
        <dbReference type="Proteomes" id="UP000199054"/>
    </source>
</evidence>
<name>A0A1H8JID1_9RHOB</name>
<keyword evidence="3" id="KW-1185">Reference proteome</keyword>
<evidence type="ECO:0000256" key="1">
    <source>
        <dbReference type="SAM" id="Phobius"/>
    </source>
</evidence>